<dbReference type="Proteomes" id="UP000615755">
    <property type="component" value="Unassembled WGS sequence"/>
</dbReference>
<proteinExistence type="predicted"/>
<dbReference type="EMBL" id="AQGV01000011">
    <property type="protein sequence ID" value="MBE0367050.1"/>
    <property type="molecule type" value="Genomic_DNA"/>
</dbReference>
<reference evidence="1 2" key="1">
    <citation type="submission" date="2015-03" db="EMBL/GenBank/DDBJ databases">
        <title>Genome sequence of Pseudoalteromonas aurantia.</title>
        <authorList>
            <person name="Xie B.-B."/>
            <person name="Rong J.-C."/>
            <person name="Qin Q.-L."/>
            <person name="Zhang Y.-Z."/>
        </authorList>
    </citation>
    <scope>NUCLEOTIDE SEQUENCE [LARGE SCALE GENOMIC DNA]</scope>
    <source>
        <strain evidence="1 2">208</strain>
    </source>
</reference>
<name>A0ABR9E7R2_9GAMM</name>
<accession>A0ABR9E7R2</accession>
<sequence length="67" mass="7903">MYKADQFEMISNVLPLNWVVSYDADSYFELAPKSWITPGFWEAYFDGEPEAIQLFNTEKNIIFKQNT</sequence>
<evidence type="ECO:0000313" key="2">
    <source>
        <dbReference type="Proteomes" id="UP000615755"/>
    </source>
</evidence>
<comment type="caution">
    <text evidence="1">The sequence shown here is derived from an EMBL/GenBank/DDBJ whole genome shotgun (WGS) entry which is preliminary data.</text>
</comment>
<organism evidence="1 2">
    <name type="scientific">Pseudoalteromonas aurantia 208</name>
    <dbReference type="NCBI Taxonomy" id="1314867"/>
    <lineage>
        <taxon>Bacteria</taxon>
        <taxon>Pseudomonadati</taxon>
        <taxon>Pseudomonadota</taxon>
        <taxon>Gammaproteobacteria</taxon>
        <taxon>Alteromonadales</taxon>
        <taxon>Pseudoalteromonadaceae</taxon>
        <taxon>Pseudoalteromonas</taxon>
    </lineage>
</organism>
<protein>
    <submittedName>
        <fullName evidence="1">Uncharacterized protein</fullName>
    </submittedName>
</protein>
<evidence type="ECO:0000313" key="1">
    <source>
        <dbReference type="EMBL" id="MBE0367050.1"/>
    </source>
</evidence>
<gene>
    <name evidence="1" type="ORF">PAUR_a0347</name>
</gene>
<keyword evidence="2" id="KW-1185">Reference proteome</keyword>